<feature type="region of interest" description="Disordered" evidence="1">
    <location>
        <begin position="126"/>
        <end position="173"/>
    </location>
</feature>
<feature type="compositionally biased region" description="Polar residues" evidence="1">
    <location>
        <begin position="148"/>
        <end position="157"/>
    </location>
</feature>
<protein>
    <submittedName>
        <fullName evidence="2">Uncharacterized protein</fullName>
    </submittedName>
</protein>
<evidence type="ECO:0000256" key="1">
    <source>
        <dbReference type="SAM" id="MobiDB-lite"/>
    </source>
</evidence>
<feature type="compositionally biased region" description="Basic and acidic residues" evidence="1">
    <location>
        <begin position="60"/>
        <end position="76"/>
    </location>
</feature>
<feature type="region of interest" description="Disordered" evidence="1">
    <location>
        <begin position="1"/>
        <end position="91"/>
    </location>
</feature>
<sequence length="211" mass="23899">MGSKNSICCLGKPQIRKDKSNHISSDSEISTDSSKNKTHHEKNKEKQKKSSLKKSARILKKADALELKAKSHDESKKKSKRSKVSGKGKFGLKKKTTVTGWDLFDKVAGIDKISSISMIKINELRETGLSDDENTNHCGSKPRHKSSRTFNKSQHSFNRSKRNRPNLPYEGEEEYSIDKAFSNFSSTRLKKRKPVAGPLRLSKFYTRSLVK</sequence>
<comment type="caution">
    <text evidence="2">The sequence shown here is derived from an EMBL/GenBank/DDBJ whole genome shotgun (WGS) entry which is preliminary data.</text>
</comment>
<feature type="compositionally biased region" description="Basic residues" evidence="1">
    <location>
        <begin position="36"/>
        <end position="59"/>
    </location>
</feature>
<accession>A0AAD1X6T4</accession>
<reference evidence="2" key="1">
    <citation type="submission" date="2023-07" db="EMBL/GenBank/DDBJ databases">
        <authorList>
            <consortium name="AG Swart"/>
            <person name="Singh M."/>
            <person name="Singh A."/>
            <person name="Seah K."/>
            <person name="Emmerich C."/>
        </authorList>
    </citation>
    <scope>NUCLEOTIDE SEQUENCE</scope>
    <source>
        <strain evidence="2">DP1</strain>
    </source>
</reference>
<gene>
    <name evidence="2" type="ORF">ECRASSUSDP1_LOCUS1130</name>
</gene>
<feature type="compositionally biased region" description="Low complexity" evidence="1">
    <location>
        <begin position="23"/>
        <end position="33"/>
    </location>
</feature>
<evidence type="ECO:0000313" key="3">
    <source>
        <dbReference type="Proteomes" id="UP001295684"/>
    </source>
</evidence>
<proteinExistence type="predicted"/>
<dbReference type="EMBL" id="CAMPGE010001068">
    <property type="protein sequence ID" value="CAI2359836.1"/>
    <property type="molecule type" value="Genomic_DNA"/>
</dbReference>
<keyword evidence="3" id="KW-1185">Reference proteome</keyword>
<evidence type="ECO:0000313" key="2">
    <source>
        <dbReference type="EMBL" id="CAI2359836.1"/>
    </source>
</evidence>
<feature type="compositionally biased region" description="Basic residues" evidence="1">
    <location>
        <begin position="77"/>
        <end position="91"/>
    </location>
</feature>
<name>A0AAD1X6T4_EUPCR</name>
<dbReference type="AlphaFoldDB" id="A0AAD1X6T4"/>
<dbReference type="Proteomes" id="UP001295684">
    <property type="component" value="Unassembled WGS sequence"/>
</dbReference>
<organism evidence="2 3">
    <name type="scientific">Euplotes crassus</name>
    <dbReference type="NCBI Taxonomy" id="5936"/>
    <lineage>
        <taxon>Eukaryota</taxon>
        <taxon>Sar</taxon>
        <taxon>Alveolata</taxon>
        <taxon>Ciliophora</taxon>
        <taxon>Intramacronucleata</taxon>
        <taxon>Spirotrichea</taxon>
        <taxon>Hypotrichia</taxon>
        <taxon>Euplotida</taxon>
        <taxon>Euplotidae</taxon>
        <taxon>Moneuplotes</taxon>
    </lineage>
</organism>